<sequence>MGANKNGQRIIDIEPSASGLYHLAFGQPLHSYTEDKGDFEIPVEDEPEETGEEDIEPI</sequence>
<comment type="caution">
    <text evidence="1">The sequence shown here is derived from an EMBL/GenBank/DDBJ whole genome shotgun (WGS) entry which is preliminary data.</text>
</comment>
<gene>
    <name evidence="1" type="ORF">WMO17_12665</name>
</gene>
<name>A0ABV1BQX7_9FIRM</name>
<dbReference type="EMBL" id="JBBMEP010000035">
    <property type="protein sequence ID" value="MEQ2378181.1"/>
    <property type="molecule type" value="Genomic_DNA"/>
</dbReference>
<evidence type="ECO:0000313" key="1">
    <source>
        <dbReference type="EMBL" id="MEQ2378181.1"/>
    </source>
</evidence>
<accession>A0ABV1BQX7</accession>
<evidence type="ECO:0000313" key="2">
    <source>
        <dbReference type="Proteomes" id="UP001496146"/>
    </source>
</evidence>
<keyword evidence="2" id="KW-1185">Reference proteome</keyword>
<reference evidence="1 2" key="1">
    <citation type="submission" date="2024-03" db="EMBL/GenBank/DDBJ databases">
        <title>Human intestinal bacterial collection.</title>
        <authorList>
            <person name="Pauvert C."/>
            <person name="Hitch T.C.A."/>
            <person name="Clavel T."/>
        </authorList>
    </citation>
    <scope>NUCLEOTIDE SEQUENCE [LARGE SCALE GENOMIC DNA]</scope>
    <source>
        <strain evidence="1 2">CLA-JM-H7-B</strain>
    </source>
</reference>
<proteinExistence type="predicted"/>
<dbReference type="RefSeq" id="WP_349138274.1">
    <property type="nucleotide sequence ID" value="NZ_JBBMEP010000035.1"/>
</dbReference>
<organism evidence="1 2">
    <name type="scientific">Faecalibacterium faecis</name>
    <dbReference type="NCBI Taxonomy" id="3133157"/>
    <lineage>
        <taxon>Bacteria</taxon>
        <taxon>Bacillati</taxon>
        <taxon>Bacillota</taxon>
        <taxon>Clostridia</taxon>
        <taxon>Eubacteriales</taxon>
        <taxon>Oscillospiraceae</taxon>
        <taxon>Faecalibacterium</taxon>
    </lineage>
</organism>
<dbReference type="Proteomes" id="UP001496146">
    <property type="component" value="Unassembled WGS sequence"/>
</dbReference>
<protein>
    <submittedName>
        <fullName evidence="1">Uncharacterized protein</fullName>
    </submittedName>
</protein>